<dbReference type="Proteomes" id="UP001464378">
    <property type="component" value="Unassembled WGS sequence"/>
</dbReference>
<dbReference type="InterPro" id="IPR036881">
    <property type="entry name" value="Glyco_hydro_3_C_sf"/>
</dbReference>
<accession>A0ABV1EB62</accession>
<keyword evidence="2 6" id="KW-0378">Hydrolase</keyword>
<evidence type="ECO:0000313" key="7">
    <source>
        <dbReference type="Proteomes" id="UP001464378"/>
    </source>
</evidence>
<evidence type="ECO:0000313" key="6">
    <source>
        <dbReference type="EMBL" id="MEQ2443940.1"/>
    </source>
</evidence>
<dbReference type="InterPro" id="IPR036962">
    <property type="entry name" value="Glyco_hydro_3_N_sf"/>
</dbReference>
<keyword evidence="4" id="KW-0812">Transmembrane</keyword>
<dbReference type="InterPro" id="IPR013783">
    <property type="entry name" value="Ig-like_fold"/>
</dbReference>
<dbReference type="Pfam" id="PF00933">
    <property type="entry name" value="Glyco_hydro_3"/>
    <property type="match status" value="1"/>
</dbReference>
<protein>
    <submittedName>
        <fullName evidence="6">Glycoside hydrolase family 3 C-terminal domain-containing protein</fullName>
    </submittedName>
</protein>
<dbReference type="SUPFAM" id="SSF51445">
    <property type="entry name" value="(Trans)glycosidases"/>
    <property type="match status" value="1"/>
</dbReference>
<dbReference type="InterPro" id="IPR001764">
    <property type="entry name" value="Glyco_hydro_3_N"/>
</dbReference>
<dbReference type="GO" id="GO:0016787">
    <property type="term" value="F:hydrolase activity"/>
    <property type="evidence" value="ECO:0007669"/>
    <property type="project" value="UniProtKB-KW"/>
</dbReference>
<dbReference type="InterPro" id="IPR017853">
    <property type="entry name" value="GH"/>
</dbReference>
<dbReference type="Gene3D" id="3.20.20.300">
    <property type="entry name" value="Glycoside hydrolase, family 3, N-terminal domain"/>
    <property type="match status" value="1"/>
</dbReference>
<dbReference type="Pfam" id="PF14310">
    <property type="entry name" value="Fn3-like"/>
    <property type="match status" value="1"/>
</dbReference>
<dbReference type="PANTHER" id="PTHR42715">
    <property type="entry name" value="BETA-GLUCOSIDASE"/>
    <property type="match status" value="1"/>
</dbReference>
<evidence type="ECO:0000259" key="5">
    <source>
        <dbReference type="SMART" id="SM01217"/>
    </source>
</evidence>
<comment type="caution">
    <text evidence="6">The sequence shown here is derived from an EMBL/GenBank/DDBJ whole genome shotgun (WGS) entry which is preliminary data.</text>
</comment>
<keyword evidence="4" id="KW-0472">Membrane</keyword>
<dbReference type="PANTHER" id="PTHR42715:SF10">
    <property type="entry name" value="BETA-GLUCOSIDASE"/>
    <property type="match status" value="1"/>
</dbReference>
<feature type="transmembrane region" description="Helical" evidence="4">
    <location>
        <begin position="939"/>
        <end position="964"/>
    </location>
</feature>
<keyword evidence="4" id="KW-1133">Transmembrane helix</keyword>
<evidence type="ECO:0000256" key="2">
    <source>
        <dbReference type="ARBA" id="ARBA00022801"/>
    </source>
</evidence>
<gene>
    <name evidence="6" type="ORF">WMO64_10745</name>
</gene>
<evidence type="ECO:0000256" key="1">
    <source>
        <dbReference type="ARBA" id="ARBA00005336"/>
    </source>
</evidence>
<dbReference type="InterPro" id="IPR002772">
    <property type="entry name" value="Glyco_hydro_3_C"/>
</dbReference>
<dbReference type="EMBL" id="JBBMFK010000016">
    <property type="protein sequence ID" value="MEQ2443940.1"/>
    <property type="molecule type" value="Genomic_DNA"/>
</dbReference>
<dbReference type="SUPFAM" id="SSF52279">
    <property type="entry name" value="Beta-D-glucan exohydrolase, C-terminal domain"/>
    <property type="match status" value="1"/>
</dbReference>
<feature type="domain" description="Fibronectin type III-like" evidence="5">
    <location>
        <begin position="435"/>
        <end position="518"/>
    </location>
</feature>
<dbReference type="Pfam" id="PF01915">
    <property type="entry name" value="Glyco_hydro_3_C"/>
    <property type="match status" value="1"/>
</dbReference>
<dbReference type="RefSeq" id="WP_349231972.1">
    <property type="nucleotide sequence ID" value="NZ_JBBMFK010000016.1"/>
</dbReference>
<dbReference type="InterPro" id="IPR050288">
    <property type="entry name" value="Cellulose_deg_GH3"/>
</dbReference>
<proteinExistence type="inferred from homology"/>
<organism evidence="6 7">
    <name type="scientific">Pseudoflavonifractor intestinihominis</name>
    <dbReference type="NCBI Taxonomy" id="3133171"/>
    <lineage>
        <taxon>Bacteria</taxon>
        <taxon>Bacillati</taxon>
        <taxon>Bacillota</taxon>
        <taxon>Clostridia</taxon>
        <taxon>Eubacteriales</taxon>
        <taxon>Oscillospiraceae</taxon>
        <taxon>Pseudoflavonifractor</taxon>
    </lineage>
</organism>
<dbReference type="PRINTS" id="PR00133">
    <property type="entry name" value="GLHYDRLASE3"/>
</dbReference>
<name>A0ABV1EB62_9FIRM</name>
<evidence type="ECO:0000256" key="4">
    <source>
        <dbReference type="SAM" id="Phobius"/>
    </source>
</evidence>
<feature type="region of interest" description="Disordered" evidence="3">
    <location>
        <begin position="156"/>
        <end position="180"/>
    </location>
</feature>
<keyword evidence="7" id="KW-1185">Reference proteome</keyword>
<reference evidence="6 7" key="1">
    <citation type="submission" date="2024-03" db="EMBL/GenBank/DDBJ databases">
        <title>Human intestinal bacterial collection.</title>
        <authorList>
            <person name="Pauvert C."/>
            <person name="Hitch T.C.A."/>
            <person name="Clavel T."/>
        </authorList>
    </citation>
    <scope>NUCLEOTIDE SEQUENCE [LARGE SCALE GENOMIC DNA]</scope>
    <source>
        <strain evidence="6 7">CLA-AP-H29</strain>
    </source>
</reference>
<comment type="similarity">
    <text evidence="1">Belongs to the glycosyl hydrolase 3 family.</text>
</comment>
<sequence>MKNRGRRAWIITTSVVLVLLIVLNTAAVVLFDLLNIVMPGGGLRALYADGVEASYVSDYASKEEALEHANELNVDLCREGFVLLKNENSALPIATPESDSAVTQRPKISVFGKNSVNLAYGGSGSGGADTADAVDLYTALDAAGFDCNPTLKSFYEDESKSGPARKGNSSDLDSGNSISIATGETPQSMYTADVTGSYAQYSDAALVVFTRVGGEGFDLPRTMGSAEGARDPEDTYLQLDQNETDLLSAVCEAGFDHVIVIINSGAAMELTFLTDPAYYAYQEQIDGCIWMGFPGNTGTTALAEILNGTVNPSGRTVDTYAADLKQDPTFYNFGDNMQTDGDRYTTNGETQRYFFVDYEEGIYTGYKYYETRGFTDGEEWYSEHVVYPFGYGLSYTTFEWAIADASAIENATIAADGLYEVQVQVTNTGAVAGKDVVELFAHAPYYEGGIEKAHEVLVDFAKTDLLQPGESQTVTLTFNPYYLASYDYKDANGNGFKGYELEEATGSDGYQLFVSRNAHEVVETIPFAVPTGGIRYETDPVTGTAVQNLYTDLDDPMFNSDYQLSTILSRSDWEGTWPTTPTAEDREVSAEFINALKDISTNNPTDYDSEPMPWYDEDNGLDLRDLLEQSDVEPENPGDPLVSYDAELWEDLLDQASLDEMVAMYDYGAFQTKAMDSIGKPKTNDTDGPVGFVNFMDGTTFYGTCSYCAEVVIASTWNQALVEDFGVSVGNEGIWGNARGDGMPYSGWYAPACNIHRSPFGGRNFEYYSEDGILSGKMAAAVVRGCQSKGVYCYVKHFALNEQETHRSIGGDCSWVTEQAMRETFLKPFELAVKEGGTRAMMSSFNRIGTRWTGGDYRLLTTILRDEWGFRGMVLCDFNTVPDYMDSRQMAYAGGSINLATTPVSWCDTSDVADVIVLRQCTKDVLYTVVNSNAMNGEVIGYAMPIWTMVLIAVDIVVVLALAVRGVVVFRKKKAI</sequence>
<evidence type="ECO:0000256" key="3">
    <source>
        <dbReference type="SAM" id="MobiDB-lite"/>
    </source>
</evidence>
<dbReference type="Gene3D" id="2.60.40.10">
    <property type="entry name" value="Immunoglobulins"/>
    <property type="match status" value="1"/>
</dbReference>
<feature type="compositionally biased region" description="Polar residues" evidence="3">
    <location>
        <begin position="167"/>
        <end position="180"/>
    </location>
</feature>
<dbReference type="Gene3D" id="3.40.50.1700">
    <property type="entry name" value="Glycoside hydrolase family 3 C-terminal domain"/>
    <property type="match status" value="1"/>
</dbReference>
<dbReference type="InterPro" id="IPR026891">
    <property type="entry name" value="Fn3-like"/>
</dbReference>
<dbReference type="SMART" id="SM01217">
    <property type="entry name" value="Fn3_like"/>
    <property type="match status" value="1"/>
</dbReference>